<comment type="caution">
    <text evidence="3">The sequence shown here is derived from an EMBL/GenBank/DDBJ whole genome shotgun (WGS) entry which is preliminary data.</text>
</comment>
<dbReference type="EMBL" id="JAAGLI010000604">
    <property type="protein sequence ID" value="NEA25368.1"/>
    <property type="molecule type" value="Genomic_DNA"/>
</dbReference>
<sequence>MSAEERRVSAIRAAVVEFAERGYEGTSTESIAQRVG</sequence>
<dbReference type="InterPro" id="IPR009057">
    <property type="entry name" value="Homeodomain-like_sf"/>
</dbReference>
<dbReference type="SUPFAM" id="SSF46689">
    <property type="entry name" value="Homeodomain-like"/>
    <property type="match status" value="1"/>
</dbReference>
<dbReference type="Gene3D" id="1.10.10.60">
    <property type="entry name" value="Homeodomain-like"/>
    <property type="match status" value="1"/>
</dbReference>
<reference evidence="3 4" key="1">
    <citation type="submission" date="2020-01" db="EMBL/GenBank/DDBJ databases">
        <title>Insect and environment-associated Actinomycetes.</title>
        <authorList>
            <person name="Currrie C."/>
            <person name="Chevrette M."/>
            <person name="Carlson C."/>
            <person name="Stubbendieck R."/>
            <person name="Wendt-Pienkowski E."/>
        </authorList>
    </citation>
    <scope>NUCLEOTIDE SEQUENCE [LARGE SCALE GENOMIC DNA]</scope>
    <source>
        <strain evidence="3 4">SID10258</strain>
    </source>
</reference>
<organism evidence="3 4">
    <name type="scientific">Actinomadura bangladeshensis</name>
    <dbReference type="NCBI Taxonomy" id="453573"/>
    <lineage>
        <taxon>Bacteria</taxon>
        <taxon>Bacillati</taxon>
        <taxon>Actinomycetota</taxon>
        <taxon>Actinomycetes</taxon>
        <taxon>Streptosporangiales</taxon>
        <taxon>Thermomonosporaceae</taxon>
        <taxon>Actinomadura</taxon>
    </lineage>
</organism>
<name>A0A6L9QJV1_9ACTN</name>
<evidence type="ECO:0000313" key="3">
    <source>
        <dbReference type="EMBL" id="NEA25368.1"/>
    </source>
</evidence>
<keyword evidence="1" id="KW-0238">DNA-binding</keyword>
<dbReference type="Pfam" id="PF00440">
    <property type="entry name" value="TetR_N"/>
    <property type="match status" value="1"/>
</dbReference>
<gene>
    <name evidence="3" type="ORF">G3I70_23190</name>
</gene>
<proteinExistence type="predicted"/>
<accession>A0A6L9QJV1</accession>
<feature type="domain" description="HTH tetR-type" evidence="2">
    <location>
        <begin position="11"/>
        <end position="36"/>
    </location>
</feature>
<protein>
    <submittedName>
        <fullName evidence="3">Helix-turn-helix transcriptional regulator</fullName>
    </submittedName>
</protein>
<dbReference type="Proteomes" id="UP000475532">
    <property type="component" value="Unassembled WGS sequence"/>
</dbReference>
<evidence type="ECO:0000256" key="1">
    <source>
        <dbReference type="ARBA" id="ARBA00023125"/>
    </source>
</evidence>
<evidence type="ECO:0000259" key="2">
    <source>
        <dbReference type="Pfam" id="PF00440"/>
    </source>
</evidence>
<dbReference type="AlphaFoldDB" id="A0A6L9QJV1"/>
<feature type="non-terminal residue" evidence="3">
    <location>
        <position position="36"/>
    </location>
</feature>
<dbReference type="RefSeq" id="WP_163059243.1">
    <property type="nucleotide sequence ID" value="NZ_JAAGLI010000604.1"/>
</dbReference>
<evidence type="ECO:0000313" key="4">
    <source>
        <dbReference type="Proteomes" id="UP000475532"/>
    </source>
</evidence>
<dbReference type="InterPro" id="IPR001647">
    <property type="entry name" value="HTH_TetR"/>
</dbReference>
<dbReference type="GO" id="GO:0003677">
    <property type="term" value="F:DNA binding"/>
    <property type="evidence" value="ECO:0007669"/>
    <property type="project" value="UniProtKB-KW"/>
</dbReference>